<gene>
    <name evidence="4" type="ORF">Q4490_10800</name>
    <name evidence="5" type="ORF">Q8W30_14245</name>
</gene>
<dbReference type="Proteomes" id="UP001177341">
    <property type="component" value="Unassembled WGS sequence"/>
</dbReference>
<organism evidence="4 6">
    <name type="scientific">Neptunomonas phycophila</name>
    <dbReference type="NCBI Taxonomy" id="1572645"/>
    <lineage>
        <taxon>Bacteria</taxon>
        <taxon>Pseudomonadati</taxon>
        <taxon>Pseudomonadota</taxon>
        <taxon>Gammaproteobacteria</taxon>
        <taxon>Oceanospirillales</taxon>
        <taxon>Oceanospirillaceae</taxon>
        <taxon>Neptunomonas</taxon>
    </lineage>
</organism>
<dbReference type="PANTHER" id="PTHR38772">
    <property type="match status" value="1"/>
</dbReference>
<accession>A0AAW7XK09</accession>
<comment type="subcellular location">
    <subcellularLocation>
        <location evidence="1">Cytoplasm</location>
        <location evidence="1">Nucleoid</location>
    </subcellularLocation>
</comment>
<evidence type="ECO:0000313" key="5">
    <source>
        <dbReference type="EMBL" id="MDP2523734.1"/>
    </source>
</evidence>
<evidence type="ECO:0000313" key="7">
    <source>
        <dbReference type="Proteomes" id="UP001177341"/>
    </source>
</evidence>
<keyword evidence="3" id="KW-0963">Cytoplasm</keyword>
<reference evidence="4" key="1">
    <citation type="submission" date="2023-07" db="EMBL/GenBank/DDBJ databases">
        <title>Genome content predicts the carbon catabolic preferences of heterotrophic bacteria.</title>
        <authorList>
            <person name="Gralka M."/>
        </authorList>
    </citation>
    <scope>NUCLEOTIDE SEQUENCE</scope>
    <source>
        <strain evidence="5">5G01</strain>
        <strain evidence="4">I2M16</strain>
    </source>
</reference>
<evidence type="ECO:0000256" key="3">
    <source>
        <dbReference type="ARBA" id="ARBA00022490"/>
    </source>
</evidence>
<sequence length="355" mass="39932">MDIKQLVIRELQESEERKVNLTPRGGVMRADSPVAADMVEALSAALSRRATLIHGSFDPEKKGETPFVPAFESYVEQEPQANSFLALADVTLSDLVEKMNNRQSLSSNAGYVIFSHYQEDRYEFLMIALVRNRPTISLDNELHPTQIDEVDLDKLHQAAKINLTNYRKGKDSYLSFIGSKEKGDVSQYFAETFGCTSATPSKKATGDLIKAAKEFCSENGMKEQQEQIVEDVVSYMNRQRSEKQSAQLPDVEQIFDQYIPPEQAETLTGTFGKFANSDRYQVSHEFQPHRHTLNAVTKVKAKADNWQLDFAKRAVGPANSGQEIEFDEASQTLTIRRIPSKVVEQLRAILAGEED</sequence>
<dbReference type="PANTHER" id="PTHR38772:SF1">
    <property type="entry name" value="NUCLEOID-ASSOCIATED PROTEIN YEJK"/>
    <property type="match status" value="1"/>
</dbReference>
<dbReference type="RefSeq" id="WP_215152632.1">
    <property type="nucleotide sequence ID" value="NZ_CAXHZV010000041.1"/>
</dbReference>
<name>A0AAW7XK09_9GAMM</name>
<dbReference type="EMBL" id="JAUOPG010000006">
    <property type="protein sequence ID" value="MDO6454051.1"/>
    <property type="molecule type" value="Genomic_DNA"/>
</dbReference>
<comment type="caution">
    <text evidence="4">The sequence shown here is derived from an EMBL/GenBank/DDBJ whole genome shotgun (WGS) entry which is preliminary data.</text>
</comment>
<dbReference type="Proteomes" id="UP001169862">
    <property type="component" value="Unassembled WGS sequence"/>
</dbReference>
<keyword evidence="7" id="KW-1185">Reference proteome</keyword>
<dbReference type="GO" id="GO:0003727">
    <property type="term" value="F:single-stranded RNA binding"/>
    <property type="evidence" value="ECO:0007669"/>
    <property type="project" value="TreeGrafter"/>
</dbReference>
<evidence type="ECO:0000256" key="1">
    <source>
        <dbReference type="ARBA" id="ARBA00004453"/>
    </source>
</evidence>
<dbReference type="GO" id="GO:0043590">
    <property type="term" value="C:bacterial nucleoid"/>
    <property type="evidence" value="ECO:0007669"/>
    <property type="project" value="TreeGrafter"/>
</dbReference>
<evidence type="ECO:0000256" key="2">
    <source>
        <dbReference type="ARBA" id="ARBA00009035"/>
    </source>
</evidence>
<dbReference type="Pfam" id="PF04245">
    <property type="entry name" value="NA37"/>
    <property type="match status" value="1"/>
</dbReference>
<dbReference type="EMBL" id="JAUYVO010000010">
    <property type="protein sequence ID" value="MDP2523734.1"/>
    <property type="molecule type" value="Genomic_DNA"/>
</dbReference>
<comment type="similarity">
    <text evidence="2">Belongs to the YejK family.</text>
</comment>
<evidence type="ECO:0000313" key="6">
    <source>
        <dbReference type="Proteomes" id="UP001169862"/>
    </source>
</evidence>
<protein>
    <submittedName>
        <fullName evidence="4">Nucleoid-associated protein</fullName>
    </submittedName>
</protein>
<dbReference type="GO" id="GO:0003690">
    <property type="term" value="F:double-stranded DNA binding"/>
    <property type="evidence" value="ECO:0007669"/>
    <property type="project" value="TreeGrafter"/>
</dbReference>
<evidence type="ECO:0000313" key="4">
    <source>
        <dbReference type="EMBL" id="MDO6454051.1"/>
    </source>
</evidence>
<dbReference type="AlphaFoldDB" id="A0AAW7XK09"/>
<proteinExistence type="inferred from homology"/>
<dbReference type="InterPro" id="IPR007358">
    <property type="entry name" value="Nucleoid_associated_NdpA"/>
</dbReference>